<dbReference type="EMBL" id="JARBJD010000073">
    <property type="protein sequence ID" value="KAK2954884.1"/>
    <property type="molecule type" value="Genomic_DNA"/>
</dbReference>
<gene>
    <name evidence="1" type="ORF">BLNAU_10214</name>
</gene>
<evidence type="ECO:0000313" key="2">
    <source>
        <dbReference type="Proteomes" id="UP001281761"/>
    </source>
</evidence>
<name>A0ABQ9XTS3_9EUKA</name>
<protein>
    <submittedName>
        <fullName evidence="1">Uncharacterized protein</fullName>
    </submittedName>
</protein>
<sequence>MTSSEEYSPFLTWKEKGKFTADSVSAAFVSLVAMVRDGYQFNEEKLKQASTFFSKIERLNPPRSFFAKLLKTMGKDPAASIPTLLDSIIILLASPHHSIFMHSLSFLHKCLDWCSFPNRLTFLSAKLFSRMLSTPFLRDLSAIDNPSILNDVIWMSVSTIQLSFGTIQSLSTICNTDPETIRDMVLHEVLIPIEPSLVQISRNPHLLSWNDECNATLIFLTRIFEMSPFHQPTLDFICSSRIPMAFQSLLSKVEDVDTNQYIIWKMFENINKWKEDGTETVSRGRRLLQTLEGEGFSEGLEQTLLHDESTKYGGLVRYRSFEFMKYLGLNC</sequence>
<dbReference type="Proteomes" id="UP001281761">
    <property type="component" value="Unassembled WGS sequence"/>
</dbReference>
<reference evidence="1 2" key="1">
    <citation type="journal article" date="2022" name="bioRxiv">
        <title>Genomics of Preaxostyla Flagellates Illuminates Evolutionary Transitions and the Path Towards Mitochondrial Loss.</title>
        <authorList>
            <person name="Novak L.V.F."/>
            <person name="Treitli S.C."/>
            <person name="Pyrih J."/>
            <person name="Halakuc P."/>
            <person name="Pipaliya S.V."/>
            <person name="Vacek V."/>
            <person name="Brzon O."/>
            <person name="Soukal P."/>
            <person name="Eme L."/>
            <person name="Dacks J.B."/>
            <person name="Karnkowska A."/>
            <person name="Elias M."/>
            <person name="Hampl V."/>
        </authorList>
    </citation>
    <scope>NUCLEOTIDE SEQUENCE [LARGE SCALE GENOMIC DNA]</scope>
    <source>
        <strain evidence="1">NAU3</strain>
        <tissue evidence="1">Gut</tissue>
    </source>
</reference>
<evidence type="ECO:0000313" key="1">
    <source>
        <dbReference type="EMBL" id="KAK2954884.1"/>
    </source>
</evidence>
<proteinExistence type="predicted"/>
<accession>A0ABQ9XTS3</accession>
<organism evidence="1 2">
    <name type="scientific">Blattamonas nauphoetae</name>
    <dbReference type="NCBI Taxonomy" id="2049346"/>
    <lineage>
        <taxon>Eukaryota</taxon>
        <taxon>Metamonada</taxon>
        <taxon>Preaxostyla</taxon>
        <taxon>Oxymonadida</taxon>
        <taxon>Blattamonas</taxon>
    </lineage>
</organism>
<keyword evidence="2" id="KW-1185">Reference proteome</keyword>
<comment type="caution">
    <text evidence="1">The sequence shown here is derived from an EMBL/GenBank/DDBJ whole genome shotgun (WGS) entry which is preliminary data.</text>
</comment>